<feature type="region of interest" description="Disordered" evidence="1">
    <location>
        <begin position="571"/>
        <end position="628"/>
    </location>
</feature>
<dbReference type="Gene3D" id="1.10.167.10">
    <property type="entry name" value="Regulator of G-protein Signalling 4, domain 2"/>
    <property type="match status" value="1"/>
</dbReference>
<dbReference type="SUPFAM" id="SSF48097">
    <property type="entry name" value="Regulator of G-protein signaling, RGS"/>
    <property type="match status" value="1"/>
</dbReference>
<dbReference type="EMBL" id="KV448457">
    <property type="protein sequence ID" value="OAX35911.1"/>
    <property type="molecule type" value="Genomic_DNA"/>
</dbReference>
<feature type="compositionally biased region" description="Low complexity" evidence="1">
    <location>
        <begin position="402"/>
        <end position="414"/>
    </location>
</feature>
<feature type="transmembrane region" description="Helical" evidence="2">
    <location>
        <begin position="250"/>
        <end position="271"/>
    </location>
</feature>
<proteinExistence type="predicted"/>
<dbReference type="STRING" id="1314800.A0A1B7MTK0"/>
<feature type="region of interest" description="Disordered" evidence="1">
    <location>
        <begin position="341"/>
        <end position="416"/>
    </location>
</feature>
<dbReference type="InterPro" id="IPR044926">
    <property type="entry name" value="RGS_subdomain_2"/>
</dbReference>
<dbReference type="AlphaFoldDB" id="A0A1B7MTK0"/>
<evidence type="ECO:0000313" key="3">
    <source>
        <dbReference type="EMBL" id="OAX35911.1"/>
    </source>
</evidence>
<dbReference type="PANTHER" id="PTHR39466:SF1">
    <property type="entry name" value="RGS DOMAIN-CONTAINING PROTEIN"/>
    <property type="match status" value="1"/>
</dbReference>
<evidence type="ECO:0000256" key="1">
    <source>
        <dbReference type="SAM" id="MobiDB-lite"/>
    </source>
</evidence>
<evidence type="ECO:0000313" key="4">
    <source>
        <dbReference type="Proteomes" id="UP000092154"/>
    </source>
</evidence>
<protein>
    <recommendedName>
        <fullName evidence="5">RGS domain-containing protein</fullName>
    </recommendedName>
</protein>
<dbReference type="InterPro" id="IPR036305">
    <property type="entry name" value="RGS_sf"/>
</dbReference>
<feature type="compositionally biased region" description="Low complexity" evidence="1">
    <location>
        <begin position="617"/>
        <end position="628"/>
    </location>
</feature>
<dbReference type="InParanoid" id="A0A1B7MTK0"/>
<keyword evidence="2" id="KW-0472">Membrane</keyword>
<evidence type="ECO:0008006" key="5">
    <source>
        <dbReference type="Google" id="ProtNLM"/>
    </source>
</evidence>
<sequence>MGITTELSTVYAIRTGIAGPSVASMIHAAGKTANVKAVLEGLSSISSMLTVYHRICNPPPSVGKVRSCGVTPFLDVRLDDVLDRKHLPPLGLKDFEEYLLYVEQSPENLYFLLWMKEYTTRYHTWAKHTKATLTPATASTVLHTPRQSFRTPPPSDPSLALFYAKAKQTFFIPGAEYELDIPSDILAPFHYSSQSSAFVTRVRGPAWNPQNGHPDPAVFTEVALEVRAMLKESLSRFVYAASTNVGSRRAACGITAGLLCLCFAGILPLALTSDHWRGAPHARWWRLTAFPGIWLGLLVLIASLNGVCMMVYVFGDLRQLRKFELARPAISRPLPAPVVPTLAEQVPRRPEPSKRPNIVISKHSDKQYDPVHFSSTSLRSAPRSLPMQGRPISLSSECTNTESSEASEGSTSSSELREIEVSPAYFDDAPAPEGPATATGLYRSRYHPVQSSVTFPALLHTQERMNPAASLPLLEHRAPDENVRNGQEAKPHSGEDSGCFGPSAAFIRHEVGLETGDLAPNSNGHAAFQKGQSQKECFDFDLLPKLGGVGAAHVNNVRLASNIPSPIVVTGNVPTKTENPAPSNSPPSPATVRQQYKCRRTHPPPLSFISQASSVHSPDSYTPSPTSTSALRPPLSFMVPSFTAGVPAFGAPMTRVHSPVVIRAQWEVVIRSAILALIGAVALIAIFVGVVP</sequence>
<feature type="transmembrane region" description="Helical" evidence="2">
    <location>
        <begin position="668"/>
        <end position="691"/>
    </location>
</feature>
<keyword evidence="4" id="KW-1185">Reference proteome</keyword>
<name>A0A1B7MTK0_9AGAM</name>
<gene>
    <name evidence="3" type="ORF">K503DRAFT_858330</name>
</gene>
<reference evidence="3 4" key="1">
    <citation type="submission" date="2016-06" db="EMBL/GenBank/DDBJ databases">
        <title>Comparative genomics of the ectomycorrhizal sister species Rhizopogon vinicolor and Rhizopogon vesiculosus (Basidiomycota: Boletales) reveals a divergence of the mating type B locus.</title>
        <authorList>
            <consortium name="DOE Joint Genome Institute"/>
            <person name="Mujic A.B."/>
            <person name="Kuo A."/>
            <person name="Tritt A."/>
            <person name="Lipzen A."/>
            <person name="Chen C."/>
            <person name="Johnson J."/>
            <person name="Sharma A."/>
            <person name="Barry K."/>
            <person name="Grigoriev I.V."/>
            <person name="Spatafora J.W."/>
        </authorList>
    </citation>
    <scope>NUCLEOTIDE SEQUENCE [LARGE SCALE GENOMIC DNA]</scope>
    <source>
        <strain evidence="3 4">AM-OR11-026</strain>
    </source>
</reference>
<keyword evidence="2" id="KW-0812">Transmembrane</keyword>
<evidence type="ECO:0000256" key="2">
    <source>
        <dbReference type="SAM" id="Phobius"/>
    </source>
</evidence>
<dbReference type="Proteomes" id="UP000092154">
    <property type="component" value="Unassembled WGS sequence"/>
</dbReference>
<dbReference type="OrthoDB" id="3232309at2759"/>
<keyword evidence="2" id="KW-1133">Transmembrane helix</keyword>
<organism evidence="3 4">
    <name type="scientific">Rhizopogon vinicolor AM-OR11-026</name>
    <dbReference type="NCBI Taxonomy" id="1314800"/>
    <lineage>
        <taxon>Eukaryota</taxon>
        <taxon>Fungi</taxon>
        <taxon>Dikarya</taxon>
        <taxon>Basidiomycota</taxon>
        <taxon>Agaricomycotina</taxon>
        <taxon>Agaricomycetes</taxon>
        <taxon>Agaricomycetidae</taxon>
        <taxon>Boletales</taxon>
        <taxon>Suillineae</taxon>
        <taxon>Rhizopogonaceae</taxon>
        <taxon>Rhizopogon</taxon>
    </lineage>
</organism>
<dbReference type="PANTHER" id="PTHR39466">
    <property type="entry name" value="RGS DOMAIN-CONTAINING PROTEIN"/>
    <property type="match status" value="1"/>
</dbReference>
<feature type="transmembrane region" description="Helical" evidence="2">
    <location>
        <begin position="291"/>
        <end position="314"/>
    </location>
</feature>
<accession>A0A1B7MTK0</accession>